<evidence type="ECO:0000313" key="4">
    <source>
        <dbReference type="Proteomes" id="UP000077266"/>
    </source>
</evidence>
<evidence type="ECO:0000256" key="1">
    <source>
        <dbReference type="SAM" id="Coils"/>
    </source>
</evidence>
<dbReference type="Proteomes" id="UP000077266">
    <property type="component" value="Unassembled WGS sequence"/>
</dbReference>
<feature type="compositionally biased region" description="Acidic residues" evidence="2">
    <location>
        <begin position="24"/>
        <end position="33"/>
    </location>
</feature>
<feature type="coiled-coil region" evidence="1">
    <location>
        <begin position="117"/>
        <end position="144"/>
    </location>
</feature>
<evidence type="ECO:0000256" key="2">
    <source>
        <dbReference type="SAM" id="MobiDB-lite"/>
    </source>
</evidence>
<dbReference type="InParanoid" id="A0A165GXC7"/>
<organism evidence="3 4">
    <name type="scientific">Exidia glandulosa HHB12029</name>
    <dbReference type="NCBI Taxonomy" id="1314781"/>
    <lineage>
        <taxon>Eukaryota</taxon>
        <taxon>Fungi</taxon>
        <taxon>Dikarya</taxon>
        <taxon>Basidiomycota</taxon>
        <taxon>Agaricomycotina</taxon>
        <taxon>Agaricomycetes</taxon>
        <taxon>Auriculariales</taxon>
        <taxon>Exidiaceae</taxon>
        <taxon>Exidia</taxon>
    </lineage>
</organism>
<keyword evidence="1" id="KW-0175">Coiled coil</keyword>
<gene>
    <name evidence="3" type="ORF">EXIGLDRAFT_719675</name>
</gene>
<sequence length="146" mass="16291">MSAKTRGKTTTASRKSEIPLSDIDFLDTDEDEPASSSSRKKRPTVDDDDDELEVVPYRPKKRPRVEYPTIERIVRATPRAGAADISTRLQHIEAAQTKLATLFTTASASTEQLKKGVQKLEKSNADALKRLERVEALLEKVLERLG</sequence>
<evidence type="ECO:0000313" key="3">
    <source>
        <dbReference type="EMBL" id="KZV91133.1"/>
    </source>
</evidence>
<dbReference type="EMBL" id="KV426034">
    <property type="protein sequence ID" value="KZV91133.1"/>
    <property type="molecule type" value="Genomic_DNA"/>
</dbReference>
<feature type="region of interest" description="Disordered" evidence="2">
    <location>
        <begin position="1"/>
        <end position="53"/>
    </location>
</feature>
<protein>
    <submittedName>
        <fullName evidence="3">Uncharacterized protein</fullName>
    </submittedName>
</protein>
<dbReference type="AlphaFoldDB" id="A0A165GXC7"/>
<reference evidence="3 4" key="1">
    <citation type="journal article" date="2016" name="Mol. Biol. Evol.">
        <title>Comparative Genomics of Early-Diverging Mushroom-Forming Fungi Provides Insights into the Origins of Lignocellulose Decay Capabilities.</title>
        <authorList>
            <person name="Nagy L.G."/>
            <person name="Riley R."/>
            <person name="Tritt A."/>
            <person name="Adam C."/>
            <person name="Daum C."/>
            <person name="Floudas D."/>
            <person name="Sun H."/>
            <person name="Yadav J.S."/>
            <person name="Pangilinan J."/>
            <person name="Larsson K.H."/>
            <person name="Matsuura K."/>
            <person name="Barry K."/>
            <person name="Labutti K."/>
            <person name="Kuo R."/>
            <person name="Ohm R.A."/>
            <person name="Bhattacharya S.S."/>
            <person name="Shirouzu T."/>
            <person name="Yoshinaga Y."/>
            <person name="Martin F.M."/>
            <person name="Grigoriev I.V."/>
            <person name="Hibbett D.S."/>
        </authorList>
    </citation>
    <scope>NUCLEOTIDE SEQUENCE [LARGE SCALE GENOMIC DNA]</scope>
    <source>
        <strain evidence="3 4">HHB12029</strain>
    </source>
</reference>
<name>A0A165GXC7_EXIGL</name>
<keyword evidence="4" id="KW-1185">Reference proteome</keyword>
<proteinExistence type="predicted"/>
<accession>A0A165GXC7</accession>